<organism evidence="7 8">
    <name type="scientific">Roseivirga thermotolerans</name>
    <dbReference type="NCBI Taxonomy" id="1758176"/>
    <lineage>
        <taxon>Bacteria</taxon>
        <taxon>Pseudomonadati</taxon>
        <taxon>Bacteroidota</taxon>
        <taxon>Cytophagia</taxon>
        <taxon>Cytophagales</taxon>
        <taxon>Roseivirgaceae</taxon>
        <taxon>Roseivirga</taxon>
    </lineage>
</organism>
<feature type="transmembrane region" description="Helical" evidence="5">
    <location>
        <begin position="75"/>
        <end position="96"/>
    </location>
</feature>
<evidence type="ECO:0000313" key="7">
    <source>
        <dbReference type="EMBL" id="GHE52527.1"/>
    </source>
</evidence>
<evidence type="ECO:0000256" key="5">
    <source>
        <dbReference type="SAM" id="Phobius"/>
    </source>
</evidence>
<sequence>MISRNSVISPRVSMKLLKKASKINRPLDRARQEGKKRLFFLIKLILVVVGLVWRYRFPDSYDQLKLDGRILPTLFFYLTSVLLVSFGRISLVYLYLKRQNKESDFRDNYIVGINRIASILYGVILIISIPYYFNIEVNEFFTSISIVAAAIAIISREYLVNMINGFILMFSNQFSINDYIKVGEDSGRITDITLMNVVLLNDDDEIVYIPNSTMASSHVINSSKKNFKKLSFDFELLPEALPNIDHFESYLIEALKAQFKNINLEKFSLKVDSIKKDAIVIKLHVTLDRRQKDLEKPVRRFINKSILAYASDSKFKKEE</sequence>
<feature type="transmembrane region" description="Helical" evidence="5">
    <location>
        <begin position="38"/>
        <end position="55"/>
    </location>
</feature>
<evidence type="ECO:0000259" key="6">
    <source>
        <dbReference type="Pfam" id="PF00924"/>
    </source>
</evidence>
<evidence type="ECO:0000256" key="3">
    <source>
        <dbReference type="ARBA" id="ARBA00022989"/>
    </source>
</evidence>
<dbReference type="Pfam" id="PF00924">
    <property type="entry name" value="MS_channel_2nd"/>
    <property type="match status" value="1"/>
</dbReference>
<dbReference type="SUPFAM" id="SSF50182">
    <property type="entry name" value="Sm-like ribonucleoproteins"/>
    <property type="match status" value="1"/>
</dbReference>
<keyword evidence="4 5" id="KW-0472">Membrane</keyword>
<comment type="subcellular location">
    <subcellularLocation>
        <location evidence="1">Membrane</location>
    </subcellularLocation>
</comment>
<evidence type="ECO:0000256" key="4">
    <source>
        <dbReference type="ARBA" id="ARBA00023136"/>
    </source>
</evidence>
<reference evidence="8" key="1">
    <citation type="journal article" date="2019" name="Int. J. Syst. Evol. Microbiol.">
        <title>The Global Catalogue of Microorganisms (GCM) 10K type strain sequencing project: providing services to taxonomists for standard genome sequencing and annotation.</title>
        <authorList>
            <consortium name="The Broad Institute Genomics Platform"/>
            <consortium name="The Broad Institute Genome Sequencing Center for Infectious Disease"/>
            <person name="Wu L."/>
            <person name="Ma J."/>
        </authorList>
    </citation>
    <scope>NUCLEOTIDE SEQUENCE [LARGE SCALE GENOMIC DNA]</scope>
    <source>
        <strain evidence="8">CGMCC 1.15111</strain>
    </source>
</reference>
<evidence type="ECO:0000313" key="8">
    <source>
        <dbReference type="Proteomes" id="UP000658258"/>
    </source>
</evidence>
<proteinExistence type="predicted"/>
<feature type="domain" description="Mechanosensitive ion channel MscS" evidence="6">
    <location>
        <begin position="158"/>
        <end position="224"/>
    </location>
</feature>
<dbReference type="InterPro" id="IPR023408">
    <property type="entry name" value="MscS_beta-dom_sf"/>
</dbReference>
<dbReference type="PANTHER" id="PTHR30566:SF5">
    <property type="entry name" value="MECHANOSENSITIVE ION CHANNEL PROTEIN 1, MITOCHONDRIAL-RELATED"/>
    <property type="match status" value="1"/>
</dbReference>
<comment type="caution">
    <text evidence="7">The sequence shown here is derived from an EMBL/GenBank/DDBJ whole genome shotgun (WGS) entry which is preliminary data.</text>
</comment>
<dbReference type="InterPro" id="IPR006685">
    <property type="entry name" value="MscS_channel_2nd"/>
</dbReference>
<evidence type="ECO:0000256" key="1">
    <source>
        <dbReference type="ARBA" id="ARBA00004370"/>
    </source>
</evidence>
<name>A0ABQ3I097_9BACT</name>
<dbReference type="EMBL" id="BNAG01000001">
    <property type="protein sequence ID" value="GHE52527.1"/>
    <property type="molecule type" value="Genomic_DNA"/>
</dbReference>
<dbReference type="Gene3D" id="1.10.287.1260">
    <property type="match status" value="1"/>
</dbReference>
<accession>A0ABQ3I097</accession>
<dbReference type="InterPro" id="IPR010920">
    <property type="entry name" value="LSM_dom_sf"/>
</dbReference>
<keyword evidence="2 5" id="KW-0812">Transmembrane</keyword>
<feature type="transmembrane region" description="Helical" evidence="5">
    <location>
        <begin position="116"/>
        <end position="134"/>
    </location>
</feature>
<feature type="transmembrane region" description="Helical" evidence="5">
    <location>
        <begin position="140"/>
        <end position="159"/>
    </location>
</feature>
<protein>
    <recommendedName>
        <fullName evidence="6">Mechanosensitive ion channel MscS domain-containing protein</fullName>
    </recommendedName>
</protein>
<dbReference type="Proteomes" id="UP000658258">
    <property type="component" value="Unassembled WGS sequence"/>
</dbReference>
<gene>
    <name evidence="7" type="ORF">GCM10011340_03580</name>
</gene>
<dbReference type="Gene3D" id="2.30.30.60">
    <property type="match status" value="1"/>
</dbReference>
<keyword evidence="8" id="KW-1185">Reference proteome</keyword>
<keyword evidence="3 5" id="KW-1133">Transmembrane helix</keyword>
<evidence type="ECO:0000256" key="2">
    <source>
        <dbReference type="ARBA" id="ARBA00022692"/>
    </source>
</evidence>
<dbReference type="PANTHER" id="PTHR30566">
    <property type="entry name" value="YNAI-RELATED MECHANOSENSITIVE ION CHANNEL"/>
    <property type="match status" value="1"/>
</dbReference>